<gene>
    <name evidence="5" type="ORF">ACFL27_04225</name>
</gene>
<dbReference type="Gene3D" id="1.25.40.10">
    <property type="entry name" value="Tetratricopeptide repeat domain"/>
    <property type="match status" value="2"/>
</dbReference>
<dbReference type="InterPro" id="IPR041664">
    <property type="entry name" value="AAA_16"/>
</dbReference>
<dbReference type="Pfam" id="PF13191">
    <property type="entry name" value="AAA_16"/>
    <property type="match status" value="1"/>
</dbReference>
<protein>
    <submittedName>
        <fullName evidence="5">Tetratricopeptide repeat protein</fullName>
    </submittedName>
</protein>
<dbReference type="InterPro" id="IPR027417">
    <property type="entry name" value="P-loop_NTPase"/>
</dbReference>
<dbReference type="SMART" id="SM00220">
    <property type="entry name" value="S_TKc"/>
    <property type="match status" value="1"/>
</dbReference>
<keyword evidence="2 3" id="KW-0067">ATP-binding</keyword>
<dbReference type="InterPro" id="IPR011009">
    <property type="entry name" value="Kinase-like_dom_sf"/>
</dbReference>
<dbReference type="InterPro" id="IPR017441">
    <property type="entry name" value="Protein_kinase_ATP_BS"/>
</dbReference>
<dbReference type="Gene3D" id="3.40.50.300">
    <property type="entry name" value="P-loop containing nucleotide triphosphate hydrolases"/>
    <property type="match status" value="1"/>
</dbReference>
<comment type="caution">
    <text evidence="5">The sequence shown here is derived from an EMBL/GenBank/DDBJ whole genome shotgun (WGS) entry which is preliminary data.</text>
</comment>
<dbReference type="Gene3D" id="1.10.510.10">
    <property type="entry name" value="Transferase(Phosphotransferase) domain 1"/>
    <property type="match status" value="2"/>
</dbReference>
<dbReference type="SUPFAM" id="SSF52540">
    <property type="entry name" value="P-loop containing nucleoside triphosphate hydrolases"/>
    <property type="match status" value="1"/>
</dbReference>
<dbReference type="PROSITE" id="PS00108">
    <property type="entry name" value="PROTEIN_KINASE_ST"/>
    <property type="match status" value="1"/>
</dbReference>
<dbReference type="CDD" id="cd14014">
    <property type="entry name" value="STKc_PknB_like"/>
    <property type="match status" value="1"/>
</dbReference>
<dbReference type="Pfam" id="PF13424">
    <property type="entry name" value="TPR_12"/>
    <property type="match status" value="5"/>
</dbReference>
<feature type="binding site" evidence="3">
    <location>
        <position position="40"/>
    </location>
    <ligand>
        <name>ATP</name>
        <dbReference type="ChEBI" id="CHEBI:30616"/>
    </ligand>
</feature>
<dbReference type="InterPro" id="IPR011990">
    <property type="entry name" value="TPR-like_helical_dom_sf"/>
</dbReference>
<sequence length="1343" mass="150999">MEPASPAIGAYRLVKLLGQGGMGSVYQAEHKKSGKIVALKTIRCVDEMFLENIRLEIRALARINHPNIVQIIDQGIDNGLPWYAMELFSGQTLGQYFSLHEDTHISQKQTATTDVGEFTSQHFENAPGEAGMWWTCSLIGRGEDQGQLPLTAPTAALNEKNVAPVQQSESIPTRTNPSDLKDVATIIIRLCAPLAFLHGQGLVHRDLKPDNVFITDDGIPILMDFGLMTRFADDFGRETLRIEKGGVGTVKYMAPEQISGQLVDARADLYSLGCIIYELLAGCPPFRGRTTQVISAHLHQKPLPVTQFSSSIPAEIDNLLRQLLAKDPRDRIGHADVVAAVLAETLGPQKTTCSIPKPRTFLYRPGFVGRQTALNRIDAFYEKLKDKQSGLFFISGEGGVGKTRLIMEGGRKLAHQGVKVMTGVCSEQVSKPLAALQNPLRMIADRCRQRGQEETDFLLGGRGKLLARYQPALLDLPGQESYPDPEELPWQAAKIRLFHSLSETFCQLARKNTLLLILDDLHFADELLLDFFDFELRTERFKGFPILIIGAFRTEIADQKLLDIIEKYGVEQFTLSGFDQQMVAVIVSDMLAMHPAPDQFCQFLGRHSNGNPLFIAEYLRAAVEDNLLFRDEWGSWQLKFEHDVVMESFSAYEQIPLPTSIQEIVECRLNRLTDTERAVIQTAAVMGQKLHVELLKMTSGLPGDTVDDVLEKLIQKQIFEKKAGLTIDFINSQVREAAYKRLKPDQCVALHLLVAESMETLFAAERQYFWAALGYHWQKGENIEKARACFLAGAREAIKRFAHSEAEKLYQSYLKLLKKPSSDMIEVKNELGKEVFQMQGRIEDARQQFQAALEIAQEIGDRLNEARALICLGGIKILTGQPDQAQELNERALAIAHQLENQSIVGSCLINLARIKQEQGQLESSRLLFEEALGLSKSEGERRNELSCLRNLAIILHIQGHYEQARTQFEQALDLAREEGSKIEVGQCLGNLGNHYYTQGTIEKARDFMEQAMAIFREIGDKENEGTCLGNLANLHLDQKQLEKANKLSKQALTIFRDFGDARSESIWLGNIALISSSQGAFEKAHLLYDQAITIARQVKDRANEGVCLGNRGNLYLTQSLPEEAEIHLTEALDIARQIGDRQRQGLWLFKLALLHYSQGQLEQTLQFYERSLQIYQESEDKYHECKCLNAIACLYCEMKQLRKAAKFHEQACYLAGKIKSLYLQGDIKLDFAIIKRRTGQNIDPLKAQVEECRSIFSRSSDLFSVFRCWCEQGHLALAANQSANNFIARAQQIYDQIIVDKSIQLQKAMKGLCDAQQAFNEGDLRPLVHGEIRENLPLSLRS</sequence>
<feature type="domain" description="Protein kinase" evidence="4">
    <location>
        <begin position="11"/>
        <end position="346"/>
    </location>
</feature>
<reference evidence="5 6" key="1">
    <citation type="submission" date="2024-09" db="EMBL/GenBank/DDBJ databases">
        <title>Laminarin stimulates single cell rates of sulfate reduction while oxygen inhibits transcriptomic activity in coastal marine sediment.</title>
        <authorList>
            <person name="Lindsay M."/>
            <person name="Orcutt B."/>
            <person name="Emerson D."/>
            <person name="Stepanauskas R."/>
            <person name="D'Angelo T."/>
        </authorList>
    </citation>
    <scope>NUCLEOTIDE SEQUENCE [LARGE SCALE GENOMIC DNA]</scope>
    <source>
        <strain evidence="5">SAG AM-311-K15</strain>
    </source>
</reference>
<dbReference type="InterPro" id="IPR000719">
    <property type="entry name" value="Prot_kinase_dom"/>
</dbReference>
<proteinExistence type="predicted"/>
<dbReference type="SUPFAM" id="SSF48452">
    <property type="entry name" value="TPR-like"/>
    <property type="match status" value="3"/>
</dbReference>
<dbReference type="PROSITE" id="PS50011">
    <property type="entry name" value="PROTEIN_KINASE_DOM"/>
    <property type="match status" value="1"/>
</dbReference>
<dbReference type="InterPro" id="IPR008271">
    <property type="entry name" value="Ser/Thr_kinase_AS"/>
</dbReference>
<evidence type="ECO:0000259" key="4">
    <source>
        <dbReference type="PROSITE" id="PS50011"/>
    </source>
</evidence>
<keyword evidence="6" id="KW-1185">Reference proteome</keyword>
<name>A0ABV6YT86_UNCC1</name>
<keyword evidence="1 3" id="KW-0547">Nucleotide-binding</keyword>
<dbReference type="Proteomes" id="UP001594351">
    <property type="component" value="Unassembled WGS sequence"/>
</dbReference>
<dbReference type="PROSITE" id="PS00107">
    <property type="entry name" value="PROTEIN_KINASE_ATP"/>
    <property type="match status" value="1"/>
</dbReference>
<dbReference type="Pfam" id="PF00069">
    <property type="entry name" value="Pkinase"/>
    <property type="match status" value="2"/>
</dbReference>
<evidence type="ECO:0000256" key="1">
    <source>
        <dbReference type="ARBA" id="ARBA00022741"/>
    </source>
</evidence>
<dbReference type="EMBL" id="JBHPBY010000036">
    <property type="protein sequence ID" value="MFC1849397.1"/>
    <property type="molecule type" value="Genomic_DNA"/>
</dbReference>
<evidence type="ECO:0000256" key="2">
    <source>
        <dbReference type="ARBA" id="ARBA00022840"/>
    </source>
</evidence>
<dbReference type="SUPFAM" id="SSF56112">
    <property type="entry name" value="Protein kinase-like (PK-like)"/>
    <property type="match status" value="1"/>
</dbReference>
<dbReference type="InterPro" id="IPR019734">
    <property type="entry name" value="TPR_rpt"/>
</dbReference>
<evidence type="ECO:0000313" key="5">
    <source>
        <dbReference type="EMBL" id="MFC1849397.1"/>
    </source>
</evidence>
<evidence type="ECO:0000256" key="3">
    <source>
        <dbReference type="PROSITE-ProRule" id="PRU10141"/>
    </source>
</evidence>
<dbReference type="PANTHER" id="PTHR10098">
    <property type="entry name" value="RAPSYN-RELATED"/>
    <property type="match status" value="1"/>
</dbReference>
<organism evidence="5 6">
    <name type="scientific">candidate division CSSED10-310 bacterium</name>
    <dbReference type="NCBI Taxonomy" id="2855610"/>
    <lineage>
        <taxon>Bacteria</taxon>
        <taxon>Bacteria division CSSED10-310</taxon>
    </lineage>
</organism>
<dbReference type="SMART" id="SM00028">
    <property type="entry name" value="TPR"/>
    <property type="match status" value="10"/>
</dbReference>
<evidence type="ECO:0000313" key="6">
    <source>
        <dbReference type="Proteomes" id="UP001594351"/>
    </source>
</evidence>
<accession>A0ABV6YT86</accession>